<organism evidence="2 3">
    <name type="scientific">Daedalea quercina L-15889</name>
    <dbReference type="NCBI Taxonomy" id="1314783"/>
    <lineage>
        <taxon>Eukaryota</taxon>
        <taxon>Fungi</taxon>
        <taxon>Dikarya</taxon>
        <taxon>Basidiomycota</taxon>
        <taxon>Agaricomycotina</taxon>
        <taxon>Agaricomycetes</taxon>
        <taxon>Polyporales</taxon>
        <taxon>Fomitopsis</taxon>
    </lineage>
</organism>
<evidence type="ECO:0000313" key="2">
    <source>
        <dbReference type="EMBL" id="KZT66677.1"/>
    </source>
</evidence>
<sequence length="582" mass="64768">MASLPDKKHVRTLAIVGAGPGGIMMGIALKHKLGLHDFVIYDKSSDFGGTWLVNSYPGSASDTPAHFFTPSTHLNPHWSTTFPPQPELLAYWHDLASRYTLYSNAAFYTRVIGAQWNCETQRYDIELEDVRTGQRRRERAQFVVSATGLVSEPRYPEAIAGLGSKGESAFEGAGGCWHSARWRHDVDFHARRVAVIGNSASAAQFVPCLAADPTTQVVNFGRTTNWFVYGPRHRYPSALRWVLAHIPLALRLFRLCVILINYGRPIWLEYRQRFKSRGKEGREADLIAYMKRTAPEQYHEMLTPTYPLSCRRPILDAGYYACLHNPNIELSRKRVCAVTKTGLRLEDGTEEAFDVIILSTGFVTGRSLLELRGEDGVSLNDFWKSEGRPMAHRGVCVPGFPNFFLIAGQRRLALCGDPLTSPGPGPNTVTRNGSAILTHEVAVNYIAQLLAPLIRSPSPRPLTLRVPPAAFRAFNARIAAALAASGFAAAACPPSWFRADGGTGANFSTWPGSIYGFWWAMRRVRWEEYEVREEAGRAVDVRAGRRWEDALKWALGVAVLVGAGVGWWERARLGEEVVRIRS</sequence>
<dbReference type="PANTHER" id="PTHR42877">
    <property type="entry name" value="L-ORNITHINE N(5)-MONOOXYGENASE-RELATED"/>
    <property type="match status" value="1"/>
</dbReference>
<dbReference type="EMBL" id="KV429085">
    <property type="protein sequence ID" value="KZT66677.1"/>
    <property type="molecule type" value="Genomic_DNA"/>
</dbReference>
<dbReference type="InterPro" id="IPR036188">
    <property type="entry name" value="FAD/NAD-bd_sf"/>
</dbReference>
<dbReference type="AlphaFoldDB" id="A0A165N923"/>
<dbReference type="Pfam" id="PF13450">
    <property type="entry name" value="NAD_binding_8"/>
    <property type="match status" value="1"/>
</dbReference>
<dbReference type="SUPFAM" id="SSF51905">
    <property type="entry name" value="FAD/NAD(P)-binding domain"/>
    <property type="match status" value="1"/>
</dbReference>
<dbReference type="Gene3D" id="3.50.50.60">
    <property type="entry name" value="FAD/NAD(P)-binding domain"/>
    <property type="match status" value="2"/>
</dbReference>
<evidence type="ECO:0000256" key="1">
    <source>
        <dbReference type="ARBA" id="ARBA00010139"/>
    </source>
</evidence>
<dbReference type="OrthoDB" id="74360at2759"/>
<evidence type="ECO:0000313" key="3">
    <source>
        <dbReference type="Proteomes" id="UP000076727"/>
    </source>
</evidence>
<accession>A0A165N923</accession>
<dbReference type="Proteomes" id="UP000076727">
    <property type="component" value="Unassembled WGS sequence"/>
</dbReference>
<proteinExistence type="inferred from homology"/>
<dbReference type="STRING" id="1314783.A0A165N923"/>
<name>A0A165N923_9APHY</name>
<dbReference type="InterPro" id="IPR051209">
    <property type="entry name" value="FAD-bind_Monooxygenase_sf"/>
</dbReference>
<comment type="similarity">
    <text evidence="1">Belongs to the FAD-binding monooxygenase family.</text>
</comment>
<gene>
    <name evidence="2" type="ORF">DAEQUDRAFT_739818</name>
</gene>
<reference evidence="2 3" key="1">
    <citation type="journal article" date="2016" name="Mol. Biol. Evol.">
        <title>Comparative Genomics of Early-Diverging Mushroom-Forming Fungi Provides Insights into the Origins of Lignocellulose Decay Capabilities.</title>
        <authorList>
            <person name="Nagy L.G."/>
            <person name="Riley R."/>
            <person name="Tritt A."/>
            <person name="Adam C."/>
            <person name="Daum C."/>
            <person name="Floudas D."/>
            <person name="Sun H."/>
            <person name="Yadav J.S."/>
            <person name="Pangilinan J."/>
            <person name="Larsson K.H."/>
            <person name="Matsuura K."/>
            <person name="Barry K."/>
            <person name="Labutti K."/>
            <person name="Kuo R."/>
            <person name="Ohm R.A."/>
            <person name="Bhattacharya S.S."/>
            <person name="Shirouzu T."/>
            <person name="Yoshinaga Y."/>
            <person name="Martin F.M."/>
            <person name="Grigoriev I.V."/>
            <person name="Hibbett D.S."/>
        </authorList>
    </citation>
    <scope>NUCLEOTIDE SEQUENCE [LARGE SCALE GENOMIC DNA]</scope>
    <source>
        <strain evidence="2 3">L-15889</strain>
    </source>
</reference>
<protein>
    <submittedName>
        <fullName evidence="2">FAD/NAD(P)-binding domain-containing protein</fullName>
    </submittedName>
</protein>
<dbReference type="PANTHER" id="PTHR42877:SF5">
    <property type="entry name" value="L-ORNITHINE N(5)-MONOOXYGENASE-RELATED"/>
    <property type="match status" value="1"/>
</dbReference>
<keyword evidence="3" id="KW-1185">Reference proteome</keyword>